<dbReference type="Gene3D" id="3.40.50.720">
    <property type="entry name" value="NAD(P)-binding Rossmann-like Domain"/>
    <property type="match status" value="1"/>
</dbReference>
<dbReference type="SMART" id="SM00829">
    <property type="entry name" value="PKS_ER"/>
    <property type="match status" value="1"/>
</dbReference>
<feature type="domain" description="Enoyl reductase (ER)" evidence="3">
    <location>
        <begin position="9"/>
        <end position="308"/>
    </location>
</feature>
<dbReference type="Pfam" id="PF08240">
    <property type="entry name" value="ADH_N"/>
    <property type="match status" value="1"/>
</dbReference>
<dbReference type="SUPFAM" id="SSF50129">
    <property type="entry name" value="GroES-like"/>
    <property type="match status" value="1"/>
</dbReference>
<dbReference type="GO" id="GO:0070402">
    <property type="term" value="F:NADPH binding"/>
    <property type="evidence" value="ECO:0007669"/>
    <property type="project" value="TreeGrafter"/>
</dbReference>
<dbReference type="InterPro" id="IPR011032">
    <property type="entry name" value="GroES-like_sf"/>
</dbReference>
<dbReference type="InterPro" id="IPR020843">
    <property type="entry name" value="ER"/>
</dbReference>
<dbReference type="SUPFAM" id="SSF51735">
    <property type="entry name" value="NAD(P)-binding Rossmann-fold domains"/>
    <property type="match status" value="1"/>
</dbReference>
<reference evidence="4 5" key="1">
    <citation type="submission" date="2018-12" db="EMBL/GenBank/DDBJ databases">
        <title>Complete genome sequence of Flaviflexus salsibiostraticola KCTC 33148.</title>
        <authorList>
            <person name="Bae J.-W."/>
        </authorList>
    </citation>
    <scope>NUCLEOTIDE SEQUENCE [LARGE SCALE GENOMIC DNA]</scope>
    <source>
        <strain evidence="4 5">KCTC 33148</strain>
    </source>
</reference>
<dbReference type="Pfam" id="PF00107">
    <property type="entry name" value="ADH_zinc_N"/>
    <property type="match status" value="1"/>
</dbReference>
<evidence type="ECO:0000313" key="4">
    <source>
        <dbReference type="EMBL" id="AZN30397.1"/>
    </source>
</evidence>
<keyword evidence="2" id="KW-0560">Oxidoreductase</keyword>
<dbReference type="InterPro" id="IPR013149">
    <property type="entry name" value="ADH-like_C"/>
</dbReference>
<dbReference type="AlphaFoldDB" id="A0A3S8ZA99"/>
<dbReference type="PANTHER" id="PTHR48106">
    <property type="entry name" value="QUINONE OXIDOREDUCTASE PIG3-RELATED"/>
    <property type="match status" value="1"/>
</dbReference>
<name>A0A3S8ZA99_9ACTO</name>
<dbReference type="Proteomes" id="UP000270021">
    <property type="component" value="Chromosome"/>
</dbReference>
<dbReference type="InterPro" id="IPR013154">
    <property type="entry name" value="ADH-like_N"/>
</dbReference>
<dbReference type="KEGG" id="fsl:EJO69_08840"/>
<organism evidence="4 5">
    <name type="scientific">Flaviflexus salsibiostraticola</name>
    <dbReference type="NCBI Taxonomy" id="1282737"/>
    <lineage>
        <taxon>Bacteria</taxon>
        <taxon>Bacillati</taxon>
        <taxon>Actinomycetota</taxon>
        <taxon>Actinomycetes</taxon>
        <taxon>Actinomycetales</taxon>
        <taxon>Actinomycetaceae</taxon>
        <taxon>Flaviflexus</taxon>
    </lineage>
</organism>
<dbReference type="Gene3D" id="3.90.180.10">
    <property type="entry name" value="Medium-chain alcohol dehydrogenases, catalytic domain"/>
    <property type="match status" value="1"/>
</dbReference>
<keyword evidence="1" id="KW-0521">NADP</keyword>
<dbReference type="InterPro" id="IPR036291">
    <property type="entry name" value="NAD(P)-bd_dom_sf"/>
</dbReference>
<accession>A0A3S8ZA99</accession>
<dbReference type="GO" id="GO:0016651">
    <property type="term" value="F:oxidoreductase activity, acting on NAD(P)H"/>
    <property type="evidence" value="ECO:0007669"/>
    <property type="project" value="TreeGrafter"/>
</dbReference>
<dbReference type="EMBL" id="CP034438">
    <property type="protein sequence ID" value="AZN30397.1"/>
    <property type="molecule type" value="Genomic_DNA"/>
</dbReference>
<dbReference type="PANTHER" id="PTHR48106:SF8">
    <property type="entry name" value="OS02G0805600 PROTEIN"/>
    <property type="match status" value="1"/>
</dbReference>
<dbReference type="NCBIfam" id="TIGR02824">
    <property type="entry name" value="quinone_pig3"/>
    <property type="match status" value="1"/>
</dbReference>
<dbReference type="CDD" id="cd05276">
    <property type="entry name" value="p53_inducible_oxidoreductase"/>
    <property type="match status" value="1"/>
</dbReference>
<sequence>MTETMRAMTDESLDLREVPIPTPGRGEVLIRVDFAGINRADLSQVAGSYPPPPGASNILGLEVSGHRVDTGERVMALLSAGAYADYVAVPEGQVMTVPHTIDQAHAAAIPESLATAWSNLVDVLRVGDGTTVLIQGGSGSLGTIAVQLARELGATVIATAGGEERCRAVESLGAIAVDHHGDLAEQVRHHAPDGVDAVLDIMGADVGELLPLLAADGRIAVIALQAGAISEINLGRMMVKRLSVHGTTLRGRPTEQKEAIVRAAADFALPRLSAGQIVPLVAERFRLDEVEAAFAYVTESKPFGKVVLDVGATRDQRR</sequence>
<dbReference type="OrthoDB" id="9792162at2"/>
<evidence type="ECO:0000256" key="2">
    <source>
        <dbReference type="ARBA" id="ARBA00023002"/>
    </source>
</evidence>
<gene>
    <name evidence="4" type="ORF">EJO69_08840</name>
</gene>
<dbReference type="InterPro" id="IPR014189">
    <property type="entry name" value="Quinone_OxRdtase_PIG3"/>
</dbReference>
<evidence type="ECO:0000256" key="1">
    <source>
        <dbReference type="ARBA" id="ARBA00022857"/>
    </source>
</evidence>
<protein>
    <submittedName>
        <fullName evidence="4">NAD(P)H-quinone oxidoreductase</fullName>
    </submittedName>
</protein>
<dbReference type="RefSeq" id="WP_126041097.1">
    <property type="nucleotide sequence ID" value="NZ_CP034438.1"/>
</dbReference>
<proteinExistence type="predicted"/>
<evidence type="ECO:0000259" key="3">
    <source>
        <dbReference type="SMART" id="SM00829"/>
    </source>
</evidence>
<evidence type="ECO:0000313" key="5">
    <source>
        <dbReference type="Proteomes" id="UP000270021"/>
    </source>
</evidence>
<keyword evidence="5" id="KW-1185">Reference proteome</keyword>